<reference evidence="3" key="1">
    <citation type="submission" date="2020-05" db="EMBL/GenBank/DDBJ databases">
        <authorList>
            <person name="Chiriac C."/>
            <person name="Salcher M."/>
            <person name="Ghai R."/>
            <person name="Kavagutti S V."/>
        </authorList>
    </citation>
    <scope>NUCLEOTIDE SEQUENCE</scope>
</reference>
<dbReference type="EMBL" id="CAFBND010000010">
    <property type="protein sequence ID" value="CAB4930402.1"/>
    <property type="molecule type" value="Genomic_DNA"/>
</dbReference>
<dbReference type="SUPFAM" id="SSF52009">
    <property type="entry name" value="Phosphohistidine domain"/>
    <property type="match status" value="1"/>
</dbReference>
<protein>
    <submittedName>
        <fullName evidence="3">Unannotated protein</fullName>
    </submittedName>
</protein>
<dbReference type="GO" id="GO:0016772">
    <property type="term" value="F:transferase activity, transferring phosphorus-containing groups"/>
    <property type="evidence" value="ECO:0007669"/>
    <property type="project" value="InterPro"/>
</dbReference>
<organism evidence="3">
    <name type="scientific">freshwater metagenome</name>
    <dbReference type="NCBI Taxonomy" id="449393"/>
    <lineage>
        <taxon>unclassified sequences</taxon>
        <taxon>metagenomes</taxon>
        <taxon>ecological metagenomes</taxon>
    </lineage>
</organism>
<gene>
    <name evidence="2" type="ORF">UFOPK3268_00177</name>
    <name evidence="3" type="ORF">UFOPK3752_00388</name>
    <name evidence="4" type="ORF">UFOPK4150_00685</name>
</gene>
<evidence type="ECO:0000313" key="3">
    <source>
        <dbReference type="EMBL" id="CAB4930402.1"/>
    </source>
</evidence>
<dbReference type="Gene3D" id="3.50.30.10">
    <property type="entry name" value="Phosphohistidine domain"/>
    <property type="match status" value="1"/>
</dbReference>
<evidence type="ECO:0000313" key="4">
    <source>
        <dbReference type="EMBL" id="CAB5027878.1"/>
    </source>
</evidence>
<dbReference type="InterPro" id="IPR008279">
    <property type="entry name" value="PEP-util_enz_mobile_dom"/>
</dbReference>
<accession>A0A6J7IJA1</accession>
<dbReference type="Pfam" id="PF00391">
    <property type="entry name" value="PEP-utilizers"/>
    <property type="match status" value="1"/>
</dbReference>
<evidence type="ECO:0000259" key="1">
    <source>
        <dbReference type="Pfam" id="PF00391"/>
    </source>
</evidence>
<dbReference type="InterPro" id="IPR036637">
    <property type="entry name" value="Phosphohistidine_dom_sf"/>
</dbReference>
<feature type="domain" description="PEP-utilising enzyme mobile" evidence="1">
    <location>
        <begin position="48"/>
        <end position="101"/>
    </location>
</feature>
<dbReference type="EMBL" id="CAFBPU010000011">
    <property type="protein sequence ID" value="CAB5027878.1"/>
    <property type="molecule type" value="Genomic_DNA"/>
</dbReference>
<evidence type="ECO:0000313" key="2">
    <source>
        <dbReference type="EMBL" id="CAB4846404.1"/>
    </source>
</evidence>
<dbReference type="AlphaFoldDB" id="A0A6J7IJA1"/>
<proteinExistence type="predicted"/>
<name>A0A6J7IJA1_9ZZZZ</name>
<dbReference type="EMBL" id="CAFBIZ010000012">
    <property type="protein sequence ID" value="CAB4846404.1"/>
    <property type="molecule type" value="Genomic_DNA"/>
</dbReference>
<sequence length="776" mass="84702">MTDAPVTFEPVAQGLNVYEHPTVVEGRAKWLETPADVIAFIENEEHPEEVIVLARGGTTTFLTLALNAGVKGVITLQGAPESHLGIVCREYGIPCIMTASFSKGVRTARGEVIPADGVRLRMDVSARPQGSISVEVGAPVDDTPVVVAEGMPPEMLEQIMALLANYQGVVPHGDEGDKIMRSKLTTDVLFVTDESVRRRITPLEVNEYLSYLAWNEWDALAARATEGESGLIPRQEYEALGILNCWFTFPEWIELIEERIGVDGMIALGARAKNEIGTKINLLHAWALACSPFFGRGIAIELGLHDAAYGADRVVDSLSRVRRVYQGLWNGGEIYTSMKGYRAELLERSWIDRFVSDRIALDNDADRDTFQLFNASTELLGFLLHFDNRLGLGDSGPYPTDDGGFVIVRDVFINEKAYPWSDVTEGLPYAVTLAMFFPPNTGLEVSVTDLSNVFTNPANYLPFVNGVAVYTRQEFDTPMSDIKTLTLSDMATLRTSIASIASTLYRKIASMTTREKILAGALTYTAGFILPFVRAAGLYDELVANHRFFDLHPMTEGSYDQITGGVAAEMIPRLFLTGSWAVPVPLPLPVADFPAAHALRIKGLSSVDAIAEFSGLSGSDVTASLARLAEGGHAREITGRMTGWALTPEGNGSHAATLRDVRTRNPELSGAYTAFLRLNESLKVLCTDAQNGASGINDRLEDLNAEIGKSLTRAALANPWLSSYQTRLDDAESLVLGGDDKALYKPLSGSYHDIWMELHQELLLSLGRERDEADGS</sequence>